<dbReference type="EMBL" id="GBXM01096778">
    <property type="protein sequence ID" value="JAH11799.1"/>
    <property type="molecule type" value="Transcribed_RNA"/>
</dbReference>
<reference evidence="1" key="2">
    <citation type="journal article" date="2015" name="Fish Shellfish Immunol.">
        <title>Early steps in the European eel (Anguilla anguilla)-Vibrio vulnificus interaction in the gills: Role of the RtxA13 toxin.</title>
        <authorList>
            <person name="Callol A."/>
            <person name="Pajuelo D."/>
            <person name="Ebbesson L."/>
            <person name="Teles M."/>
            <person name="MacKenzie S."/>
            <person name="Amaro C."/>
        </authorList>
    </citation>
    <scope>NUCLEOTIDE SEQUENCE</scope>
</reference>
<evidence type="ECO:0000313" key="1">
    <source>
        <dbReference type="EMBL" id="JAH11799.1"/>
    </source>
</evidence>
<dbReference type="AlphaFoldDB" id="A0A0E9Q503"/>
<accession>A0A0E9Q503</accession>
<reference evidence="1" key="1">
    <citation type="submission" date="2014-11" db="EMBL/GenBank/DDBJ databases">
        <authorList>
            <person name="Amaro Gonzalez C."/>
        </authorList>
    </citation>
    <scope>NUCLEOTIDE SEQUENCE</scope>
</reference>
<proteinExistence type="predicted"/>
<organism evidence="1">
    <name type="scientific">Anguilla anguilla</name>
    <name type="common">European freshwater eel</name>
    <name type="synonym">Muraena anguilla</name>
    <dbReference type="NCBI Taxonomy" id="7936"/>
    <lineage>
        <taxon>Eukaryota</taxon>
        <taxon>Metazoa</taxon>
        <taxon>Chordata</taxon>
        <taxon>Craniata</taxon>
        <taxon>Vertebrata</taxon>
        <taxon>Euteleostomi</taxon>
        <taxon>Actinopterygii</taxon>
        <taxon>Neopterygii</taxon>
        <taxon>Teleostei</taxon>
        <taxon>Anguilliformes</taxon>
        <taxon>Anguillidae</taxon>
        <taxon>Anguilla</taxon>
    </lineage>
</organism>
<protein>
    <submittedName>
        <fullName evidence="1">Uncharacterized protein</fullName>
    </submittedName>
</protein>
<name>A0A0E9Q503_ANGAN</name>
<sequence>MSLVRHEIGNLHSDKKYPINCRLNGFLRPRRNVLQYTTYFSSLGLIQGTRPSYY</sequence>